<dbReference type="PANTHER" id="PTHR41700">
    <property type="entry name" value="GCN5-RELATED N-ACETYLTRANSFERASE"/>
    <property type="match status" value="1"/>
</dbReference>
<dbReference type="RefSeq" id="WP_142539510.1">
    <property type="nucleotide sequence ID" value="NZ_BMIE01000001.1"/>
</dbReference>
<dbReference type="GO" id="GO:0016747">
    <property type="term" value="F:acyltransferase activity, transferring groups other than amino-acyl groups"/>
    <property type="evidence" value="ECO:0007669"/>
    <property type="project" value="InterPro"/>
</dbReference>
<gene>
    <name evidence="2" type="ORF">FG382_13995</name>
</gene>
<dbReference type="CDD" id="cd04301">
    <property type="entry name" value="NAT_SF"/>
    <property type="match status" value="1"/>
</dbReference>
<dbReference type="InterPro" id="IPR016181">
    <property type="entry name" value="Acyl_CoA_acyltransferase"/>
</dbReference>
<proteinExistence type="predicted"/>
<name>A0A544T2S2_9BACI</name>
<keyword evidence="3" id="KW-1185">Reference proteome</keyword>
<dbReference type="EMBL" id="VDGH01000008">
    <property type="protein sequence ID" value="TQR11725.1"/>
    <property type="molecule type" value="Genomic_DNA"/>
</dbReference>
<evidence type="ECO:0000313" key="2">
    <source>
        <dbReference type="EMBL" id="TQR11725.1"/>
    </source>
</evidence>
<dbReference type="AlphaFoldDB" id="A0A544T2S2"/>
<dbReference type="InterPro" id="IPR038764">
    <property type="entry name" value="GNAT_N_AcTrfase_prd"/>
</dbReference>
<feature type="domain" description="N-acetyltransferase" evidence="1">
    <location>
        <begin position="4"/>
        <end position="153"/>
    </location>
</feature>
<dbReference type="SUPFAM" id="SSF55729">
    <property type="entry name" value="Acyl-CoA N-acyltransferases (Nat)"/>
    <property type="match status" value="1"/>
</dbReference>
<reference evidence="2 3" key="1">
    <citation type="submission" date="2019-05" db="EMBL/GenBank/DDBJ databases">
        <title>Psychrobacillus vulpis sp. nov., a new species isolated from feces of a red fox that inhabits in The Tablas de Daimiel Natural Park, Albacete, Spain.</title>
        <authorList>
            <person name="Rodriguez M."/>
            <person name="Reina J.C."/>
            <person name="Bejar V."/>
            <person name="Llamas I."/>
        </authorList>
    </citation>
    <scope>NUCLEOTIDE SEQUENCE [LARGE SCALE GENOMIC DNA]</scope>
    <source>
        <strain evidence="2 3">NEAU-3TGS17</strain>
    </source>
</reference>
<protein>
    <submittedName>
        <fullName evidence="2">GNAT family N-acetyltransferase</fullName>
    </submittedName>
</protein>
<sequence length="274" mass="31492">MNQLTMRVLKTVDEMQLVRQLEEIVWGMESIPVHQTLTAVKNGGLIIGAFDEEKLVGFSYGFAGYQNNEAYLCSHMLGIHPDYQLQGIGKKLKEKQLVVAKEMGYKLITWTFDPLESRNAYLNVTKLYGIVDTYIENCYGEMTGGINAGLPTDRLQIEWWITSDRVEKKWMPSNVIFDNPFQTALSEQNLPILVEPDLFDLTSQGYEVPIPQQFQEMKKISPETAIQWRLQIRKIMQGLFSKGYALVAVRKTDESVNYYQFVQKSTIPIQTEEN</sequence>
<dbReference type="Gene3D" id="3.40.630.30">
    <property type="match status" value="1"/>
</dbReference>
<keyword evidence="2" id="KW-0808">Transferase</keyword>
<accession>A0A544T2S2</accession>
<dbReference type="Pfam" id="PF00583">
    <property type="entry name" value="Acetyltransf_1"/>
    <property type="match status" value="1"/>
</dbReference>
<evidence type="ECO:0000313" key="3">
    <source>
        <dbReference type="Proteomes" id="UP000317316"/>
    </source>
</evidence>
<dbReference type="PANTHER" id="PTHR41700:SF1">
    <property type="entry name" value="N-ACETYLTRANSFERASE DOMAIN-CONTAINING PROTEIN"/>
    <property type="match status" value="1"/>
</dbReference>
<dbReference type="PROSITE" id="PS51186">
    <property type="entry name" value="GNAT"/>
    <property type="match status" value="1"/>
</dbReference>
<comment type="caution">
    <text evidence="2">The sequence shown here is derived from an EMBL/GenBank/DDBJ whole genome shotgun (WGS) entry which is preliminary data.</text>
</comment>
<dbReference type="Proteomes" id="UP000317316">
    <property type="component" value="Unassembled WGS sequence"/>
</dbReference>
<dbReference type="InterPro" id="IPR000182">
    <property type="entry name" value="GNAT_dom"/>
</dbReference>
<dbReference type="OrthoDB" id="9797990at2"/>
<organism evidence="2 3">
    <name type="scientific">Psychrobacillus lasiicapitis</name>
    <dbReference type="NCBI Taxonomy" id="1636719"/>
    <lineage>
        <taxon>Bacteria</taxon>
        <taxon>Bacillati</taxon>
        <taxon>Bacillota</taxon>
        <taxon>Bacilli</taxon>
        <taxon>Bacillales</taxon>
        <taxon>Bacillaceae</taxon>
        <taxon>Psychrobacillus</taxon>
    </lineage>
</organism>
<evidence type="ECO:0000259" key="1">
    <source>
        <dbReference type="PROSITE" id="PS51186"/>
    </source>
</evidence>